<dbReference type="Gene3D" id="1.50.10.10">
    <property type="match status" value="1"/>
</dbReference>
<gene>
    <name evidence="3" type="ORF">Poly51_13110</name>
</gene>
<dbReference type="InterPro" id="IPR008928">
    <property type="entry name" value="6-hairpin_glycosidase_sf"/>
</dbReference>
<feature type="domain" description="Glycosyl hydrolase family 95 N-terminal" evidence="1">
    <location>
        <begin position="27"/>
        <end position="173"/>
    </location>
</feature>
<accession>A0A5C6FCT6</accession>
<keyword evidence="4" id="KW-1185">Reference proteome</keyword>
<dbReference type="InterPro" id="IPR012341">
    <property type="entry name" value="6hp_glycosidase-like_sf"/>
</dbReference>
<dbReference type="EMBL" id="SJPW01000002">
    <property type="protein sequence ID" value="TWU58532.1"/>
    <property type="molecule type" value="Genomic_DNA"/>
</dbReference>
<dbReference type="Proteomes" id="UP000318288">
    <property type="component" value="Unassembled WGS sequence"/>
</dbReference>
<reference evidence="3 4" key="1">
    <citation type="submission" date="2019-02" db="EMBL/GenBank/DDBJ databases">
        <title>Deep-cultivation of Planctomycetes and their phenomic and genomic characterization uncovers novel biology.</title>
        <authorList>
            <person name="Wiegand S."/>
            <person name="Jogler M."/>
            <person name="Boedeker C."/>
            <person name="Pinto D."/>
            <person name="Vollmers J."/>
            <person name="Rivas-Marin E."/>
            <person name="Kohn T."/>
            <person name="Peeters S.H."/>
            <person name="Heuer A."/>
            <person name="Rast P."/>
            <person name="Oberbeckmann S."/>
            <person name="Bunk B."/>
            <person name="Jeske O."/>
            <person name="Meyerdierks A."/>
            <person name="Storesund J.E."/>
            <person name="Kallscheuer N."/>
            <person name="Luecker S."/>
            <person name="Lage O.M."/>
            <person name="Pohl T."/>
            <person name="Merkel B.J."/>
            <person name="Hornburger P."/>
            <person name="Mueller R.-W."/>
            <person name="Bruemmer F."/>
            <person name="Labrenz M."/>
            <person name="Spormann A.M."/>
            <person name="Op Den Camp H."/>
            <person name="Overmann J."/>
            <person name="Amann R."/>
            <person name="Jetten M.S.M."/>
            <person name="Mascher T."/>
            <person name="Medema M.H."/>
            <person name="Devos D.P."/>
            <person name="Kaster A.-K."/>
            <person name="Ovreas L."/>
            <person name="Rohde M."/>
            <person name="Galperin M.Y."/>
            <person name="Jogler C."/>
        </authorList>
    </citation>
    <scope>NUCLEOTIDE SEQUENCE [LARGE SCALE GENOMIC DNA]</scope>
    <source>
        <strain evidence="3 4">Poly51</strain>
    </source>
</reference>
<proteinExistence type="predicted"/>
<dbReference type="AlphaFoldDB" id="A0A5C6FCT6"/>
<protein>
    <submittedName>
        <fullName evidence="3">Uncharacterized protein</fullName>
    </submittedName>
</protein>
<dbReference type="Pfam" id="PF14498">
    <property type="entry name" value="Glyco_hyd_65N_2"/>
    <property type="match status" value="1"/>
</dbReference>
<evidence type="ECO:0000259" key="2">
    <source>
        <dbReference type="Pfam" id="PF22124"/>
    </source>
</evidence>
<evidence type="ECO:0000259" key="1">
    <source>
        <dbReference type="Pfam" id="PF14498"/>
    </source>
</evidence>
<dbReference type="PANTHER" id="PTHR31084:SF0">
    <property type="entry name" value="ALPHA-L-FUCOSIDASE 2"/>
    <property type="match status" value="1"/>
</dbReference>
<organism evidence="3 4">
    <name type="scientific">Rubripirellula tenax</name>
    <dbReference type="NCBI Taxonomy" id="2528015"/>
    <lineage>
        <taxon>Bacteria</taxon>
        <taxon>Pseudomonadati</taxon>
        <taxon>Planctomycetota</taxon>
        <taxon>Planctomycetia</taxon>
        <taxon>Pirellulales</taxon>
        <taxon>Pirellulaceae</taxon>
        <taxon>Rubripirellula</taxon>
    </lineage>
</organism>
<dbReference type="GO" id="GO:0005975">
    <property type="term" value="P:carbohydrate metabolic process"/>
    <property type="evidence" value="ECO:0007669"/>
    <property type="project" value="InterPro"/>
</dbReference>
<dbReference type="Pfam" id="PF22124">
    <property type="entry name" value="Glyco_hydro_95_cat"/>
    <property type="match status" value="1"/>
</dbReference>
<feature type="domain" description="Glycosyl hydrolase family 95 catalytic" evidence="2">
    <location>
        <begin position="198"/>
        <end position="594"/>
    </location>
</feature>
<evidence type="ECO:0000313" key="3">
    <source>
        <dbReference type="EMBL" id="TWU58532.1"/>
    </source>
</evidence>
<sequence length="637" mass="72210">MLEGRSRQAFDHWRQAMAANGHPEIVNTPAYHPAYTMTIERQDTGDVEDYLRTVDFMTGEVVVRFRSAEGRWANKTFVSRKDNVIVQLFESPDGLPVSLDINVVDQSHGLTDDVERIDADLSKNWITARCKYNKTPRGYEGTTRVVCDGGATEQVDGVVRCSNAKRILLLTRITDLESFEDSKLNDIQADLSRLPADYGSLLMRHETLHRTAMQRMTIDLDNSDDRYLSSEELIAKQHQADNILPAFLQKMFNVGRYALLSSSGELPPTLSGVWNGNHKPAWSNDFTLDTNLNQQIAGASTCGLPESIAAYLNLIEEIAPSWEVNAKNIYGFRGITSGARTSGRENYHTHFGKWPGHCWTAGAAWLIYPIYEHYLVTGDQEFLKKHALPLMEKNVLFYEDFLTEVDENGKFVFVPSYSPEHLPAQSINAVQDIAAGKQAISNLVQAYEDLKIKPNRVVELKAMLEKFPSYRVDQEGAFQEWAYAGFKEDFDHRHMSHSYPVWPAHELNWESDPDFMTAMRVALEQRLPQDWSGHCFAVRSFCAARTKYPQLFWQNLFTLMRYDYIQPNLITLHNPGWLPNTDVLCGVPAMVTEALVYSNPGEIELLPAWSPKLVTFRLAPIVGHFEPDPSAECNGMA</sequence>
<name>A0A5C6FCT6_9BACT</name>
<dbReference type="InterPro" id="IPR054363">
    <property type="entry name" value="GH95_cat"/>
</dbReference>
<dbReference type="GO" id="GO:0004560">
    <property type="term" value="F:alpha-L-fucosidase activity"/>
    <property type="evidence" value="ECO:0007669"/>
    <property type="project" value="TreeGrafter"/>
</dbReference>
<evidence type="ECO:0000313" key="4">
    <source>
        <dbReference type="Proteomes" id="UP000318288"/>
    </source>
</evidence>
<comment type="caution">
    <text evidence="3">The sequence shown here is derived from an EMBL/GenBank/DDBJ whole genome shotgun (WGS) entry which is preliminary data.</text>
</comment>
<dbReference type="PANTHER" id="PTHR31084">
    <property type="entry name" value="ALPHA-L-FUCOSIDASE 2"/>
    <property type="match status" value="1"/>
</dbReference>
<dbReference type="SUPFAM" id="SSF48208">
    <property type="entry name" value="Six-hairpin glycosidases"/>
    <property type="match status" value="1"/>
</dbReference>
<dbReference type="InterPro" id="IPR027414">
    <property type="entry name" value="GH95_N_dom"/>
</dbReference>